<keyword evidence="2" id="KW-1185">Reference proteome</keyword>
<dbReference type="EMBL" id="CM023488">
    <property type="protein sequence ID" value="KAH6924847.1"/>
    <property type="molecule type" value="Genomic_DNA"/>
</dbReference>
<gene>
    <name evidence="1" type="ORF">HPB50_025724</name>
</gene>
<organism evidence="1 2">
    <name type="scientific">Hyalomma asiaticum</name>
    <name type="common">Tick</name>
    <dbReference type="NCBI Taxonomy" id="266040"/>
    <lineage>
        <taxon>Eukaryota</taxon>
        <taxon>Metazoa</taxon>
        <taxon>Ecdysozoa</taxon>
        <taxon>Arthropoda</taxon>
        <taxon>Chelicerata</taxon>
        <taxon>Arachnida</taxon>
        <taxon>Acari</taxon>
        <taxon>Parasitiformes</taxon>
        <taxon>Ixodida</taxon>
        <taxon>Ixodoidea</taxon>
        <taxon>Ixodidae</taxon>
        <taxon>Hyalomminae</taxon>
        <taxon>Hyalomma</taxon>
    </lineage>
</organism>
<protein>
    <submittedName>
        <fullName evidence="1">Uncharacterized protein</fullName>
    </submittedName>
</protein>
<evidence type="ECO:0000313" key="1">
    <source>
        <dbReference type="EMBL" id="KAH6924847.1"/>
    </source>
</evidence>
<accession>A0ACB7RVD5</accession>
<sequence>MTASLSSESRSAPGDTTRAITRRPEVVVVRGLDRRGYEYIGNTPRNTLKIYDGPPRRNSFSATFSFASKMVVLIVLKLHFGIQLLRYLHRLPHLGIDNFPDRLFEVSEILLCLAGVTGADSLWSRKSNVALLSSRYFKGSEGVSEQCSPGPPSFWHDKFIPLLLISHTVGGVSLYFVSNLTIEGDSGWCVNCSFVETFRRLFFINVLALSQAYIAWTVYATFCLDVRRTMQYAADELQRSQQSITHDGLSRIHSRWELCSRYLGDLNYNFLGFVCTWYCYLFVKAVYLFTLVCSTVFPASRGALTRHEVCVPMFELTVLVILCVISDKVKATLCAPVEHLKEVSMSRPTEDVAVHVEVQRFLYRIRKYSSMTLWKLSTWTENAVKSFAVAVVALLVLQDKRVRAKLL</sequence>
<evidence type="ECO:0000313" key="2">
    <source>
        <dbReference type="Proteomes" id="UP000821845"/>
    </source>
</evidence>
<name>A0ACB7RVD5_HYAAI</name>
<reference evidence="1" key="1">
    <citation type="submission" date="2020-05" db="EMBL/GenBank/DDBJ databases">
        <title>Large-scale comparative analyses of tick genomes elucidate their genetic diversity and vector capacities.</title>
        <authorList>
            <person name="Jia N."/>
            <person name="Wang J."/>
            <person name="Shi W."/>
            <person name="Du L."/>
            <person name="Sun Y."/>
            <person name="Zhan W."/>
            <person name="Jiang J."/>
            <person name="Wang Q."/>
            <person name="Zhang B."/>
            <person name="Ji P."/>
            <person name="Sakyi L.B."/>
            <person name="Cui X."/>
            <person name="Yuan T."/>
            <person name="Jiang B."/>
            <person name="Yang W."/>
            <person name="Lam T.T.-Y."/>
            <person name="Chang Q."/>
            <person name="Ding S."/>
            <person name="Wang X."/>
            <person name="Zhu J."/>
            <person name="Ruan X."/>
            <person name="Zhao L."/>
            <person name="Wei J."/>
            <person name="Que T."/>
            <person name="Du C."/>
            <person name="Cheng J."/>
            <person name="Dai P."/>
            <person name="Han X."/>
            <person name="Huang E."/>
            <person name="Gao Y."/>
            <person name="Liu J."/>
            <person name="Shao H."/>
            <person name="Ye R."/>
            <person name="Li L."/>
            <person name="Wei W."/>
            <person name="Wang X."/>
            <person name="Wang C."/>
            <person name="Yang T."/>
            <person name="Huo Q."/>
            <person name="Li W."/>
            <person name="Guo W."/>
            <person name="Chen H."/>
            <person name="Zhou L."/>
            <person name="Ni X."/>
            <person name="Tian J."/>
            <person name="Zhou Y."/>
            <person name="Sheng Y."/>
            <person name="Liu T."/>
            <person name="Pan Y."/>
            <person name="Xia L."/>
            <person name="Li J."/>
            <person name="Zhao F."/>
            <person name="Cao W."/>
        </authorList>
    </citation>
    <scope>NUCLEOTIDE SEQUENCE</scope>
    <source>
        <strain evidence="1">Hyas-2018</strain>
    </source>
</reference>
<dbReference type="Proteomes" id="UP000821845">
    <property type="component" value="Chromosome 8"/>
</dbReference>
<proteinExistence type="predicted"/>
<comment type="caution">
    <text evidence="1">The sequence shown here is derived from an EMBL/GenBank/DDBJ whole genome shotgun (WGS) entry which is preliminary data.</text>
</comment>